<feature type="domain" description="DUF1990" evidence="1">
    <location>
        <begin position="25"/>
        <end position="175"/>
    </location>
</feature>
<keyword evidence="3" id="KW-1185">Reference proteome</keyword>
<evidence type="ECO:0000313" key="2">
    <source>
        <dbReference type="EMBL" id="SOC50630.1"/>
    </source>
</evidence>
<name>A0A285V992_9ACTN</name>
<dbReference type="EMBL" id="OBQI01000005">
    <property type="protein sequence ID" value="SOC50630.1"/>
    <property type="molecule type" value="Genomic_DNA"/>
</dbReference>
<accession>A0A285V992</accession>
<dbReference type="Pfam" id="PF09348">
    <property type="entry name" value="DUF1990"/>
    <property type="match status" value="1"/>
</dbReference>
<sequence>MVPGELAARSLTYGPAGVTAPGEQQWSAPAGRRAYERSVLVGQGDECWGQAKAALLSWGVKTRSGFAVEPASGADPGVRNGADYWLLAAVGPLRIREPARVIAVVDRPDRCGFAYGTLEGHPVSGEEAFVLHRDEDGVVRLTLRSVTAPGSGRWRLAFPAVLVAQRRYRRRYARALAEG</sequence>
<dbReference type="PANTHER" id="PTHR34202">
    <property type="entry name" value="UPF0548 PROTEIN"/>
    <property type="match status" value="1"/>
</dbReference>
<proteinExistence type="predicted"/>
<dbReference type="PIRSF" id="PIRSF010260">
    <property type="entry name" value="UCP010260"/>
    <property type="match status" value="1"/>
</dbReference>
<evidence type="ECO:0000313" key="3">
    <source>
        <dbReference type="Proteomes" id="UP000219435"/>
    </source>
</evidence>
<dbReference type="InterPro" id="IPR018960">
    <property type="entry name" value="DUF1990"/>
</dbReference>
<dbReference type="AlphaFoldDB" id="A0A285V992"/>
<reference evidence="3" key="1">
    <citation type="submission" date="2017-08" db="EMBL/GenBank/DDBJ databases">
        <authorList>
            <person name="Varghese N."/>
            <person name="Submissions S."/>
        </authorList>
    </citation>
    <scope>NUCLEOTIDE SEQUENCE [LARGE SCALE GENOMIC DNA]</scope>
    <source>
        <strain evidence="3">DSM 4725</strain>
    </source>
</reference>
<dbReference type="OrthoDB" id="120660at2"/>
<dbReference type="PANTHER" id="PTHR34202:SF1">
    <property type="entry name" value="UPF0548 PROTEIN"/>
    <property type="match status" value="1"/>
</dbReference>
<evidence type="ECO:0000259" key="1">
    <source>
        <dbReference type="Pfam" id="PF09348"/>
    </source>
</evidence>
<dbReference type="InterPro" id="IPR014457">
    <property type="entry name" value="UCP010260"/>
</dbReference>
<organism evidence="2 3">
    <name type="scientific">Blastococcus aggregatus</name>
    <dbReference type="NCBI Taxonomy" id="38502"/>
    <lineage>
        <taxon>Bacteria</taxon>
        <taxon>Bacillati</taxon>
        <taxon>Actinomycetota</taxon>
        <taxon>Actinomycetes</taxon>
        <taxon>Geodermatophilales</taxon>
        <taxon>Geodermatophilaceae</taxon>
        <taxon>Blastococcus</taxon>
    </lineage>
</organism>
<protein>
    <submittedName>
        <fullName evidence="2">Uncharacterized protein, UPF0548 family</fullName>
    </submittedName>
</protein>
<gene>
    <name evidence="2" type="ORF">SAMN05660748_3387</name>
</gene>
<dbReference type="Proteomes" id="UP000219435">
    <property type="component" value="Unassembled WGS sequence"/>
</dbReference>